<gene>
    <name evidence="6" type="ORF">Q7X28_01050</name>
</gene>
<keyword evidence="7" id="KW-1185">Reference proteome</keyword>
<feature type="short sequence motif" description="DGA/G" evidence="4">
    <location>
        <begin position="188"/>
        <end position="190"/>
    </location>
</feature>
<dbReference type="RefSeq" id="WP_305110020.1">
    <property type="nucleotide sequence ID" value="NZ_JAUTIX010000001.1"/>
</dbReference>
<dbReference type="Gene3D" id="3.40.1090.10">
    <property type="entry name" value="Cytosolic phospholipase A2 catalytic domain"/>
    <property type="match status" value="1"/>
</dbReference>
<dbReference type="PANTHER" id="PTHR14226:SF64">
    <property type="entry name" value="PNPLA DOMAIN-CONTAINING PROTEIN"/>
    <property type="match status" value="1"/>
</dbReference>
<feature type="short sequence motif" description="GXSXG" evidence="4">
    <location>
        <begin position="62"/>
        <end position="66"/>
    </location>
</feature>
<dbReference type="Pfam" id="PF01734">
    <property type="entry name" value="Patatin"/>
    <property type="match status" value="1"/>
</dbReference>
<evidence type="ECO:0000313" key="7">
    <source>
        <dbReference type="Proteomes" id="UP001178281"/>
    </source>
</evidence>
<evidence type="ECO:0000256" key="2">
    <source>
        <dbReference type="ARBA" id="ARBA00022963"/>
    </source>
</evidence>
<reference evidence="6" key="1">
    <citation type="submission" date="2023-08" db="EMBL/GenBank/DDBJ databases">
        <title>The draft genome of Tsukamurella strandjordii strain 050030.</title>
        <authorList>
            <person name="Zhao F."/>
            <person name="Feng Y."/>
            <person name="Zong Z."/>
        </authorList>
    </citation>
    <scope>NUCLEOTIDE SEQUENCE</scope>
    <source>
        <strain evidence="6">050030</strain>
    </source>
</reference>
<dbReference type="SUPFAM" id="SSF52151">
    <property type="entry name" value="FabD/lysophospholipase-like"/>
    <property type="match status" value="1"/>
</dbReference>
<evidence type="ECO:0000256" key="1">
    <source>
        <dbReference type="ARBA" id="ARBA00022801"/>
    </source>
</evidence>
<name>A0AA90SJV6_9ACTN</name>
<dbReference type="AlphaFoldDB" id="A0AA90SJV6"/>
<dbReference type="Proteomes" id="UP001178281">
    <property type="component" value="Unassembled WGS sequence"/>
</dbReference>
<dbReference type="PANTHER" id="PTHR14226">
    <property type="entry name" value="NEUROPATHY TARGET ESTERASE/SWISS CHEESE D.MELANOGASTER"/>
    <property type="match status" value="1"/>
</dbReference>
<dbReference type="PROSITE" id="PS51635">
    <property type="entry name" value="PNPLA"/>
    <property type="match status" value="1"/>
</dbReference>
<keyword evidence="2 4" id="KW-0442">Lipid degradation</keyword>
<comment type="caution">
    <text evidence="6">The sequence shown here is derived from an EMBL/GenBank/DDBJ whole genome shotgun (WGS) entry which is preliminary data.</text>
</comment>
<dbReference type="InterPro" id="IPR016035">
    <property type="entry name" value="Acyl_Trfase/lysoPLipase"/>
</dbReference>
<dbReference type="GO" id="GO:0016042">
    <property type="term" value="P:lipid catabolic process"/>
    <property type="evidence" value="ECO:0007669"/>
    <property type="project" value="UniProtKB-UniRule"/>
</dbReference>
<keyword evidence="3 4" id="KW-0443">Lipid metabolism</keyword>
<feature type="domain" description="PNPLA" evidence="5">
    <location>
        <begin position="29"/>
        <end position="201"/>
    </location>
</feature>
<feature type="active site" description="Nucleophile" evidence="4">
    <location>
        <position position="64"/>
    </location>
</feature>
<protein>
    <submittedName>
        <fullName evidence="6">Patatin-like phospholipase family protein</fullName>
    </submittedName>
</protein>
<organism evidence="6 7">
    <name type="scientific">Tsukamurella strandjordii</name>
    <dbReference type="NCBI Taxonomy" id="147577"/>
    <lineage>
        <taxon>Bacteria</taxon>
        <taxon>Bacillati</taxon>
        <taxon>Actinomycetota</taxon>
        <taxon>Actinomycetes</taxon>
        <taxon>Mycobacteriales</taxon>
        <taxon>Tsukamurellaceae</taxon>
        <taxon>Tsukamurella</taxon>
    </lineage>
</organism>
<dbReference type="EMBL" id="JAUTIX010000001">
    <property type="protein sequence ID" value="MDP0396502.1"/>
    <property type="molecule type" value="Genomic_DNA"/>
</dbReference>
<feature type="active site" description="Proton acceptor" evidence="4">
    <location>
        <position position="188"/>
    </location>
</feature>
<evidence type="ECO:0000259" key="5">
    <source>
        <dbReference type="PROSITE" id="PS51635"/>
    </source>
</evidence>
<dbReference type="InterPro" id="IPR002641">
    <property type="entry name" value="PNPLA_dom"/>
</dbReference>
<keyword evidence="1 4" id="KW-0378">Hydrolase</keyword>
<proteinExistence type="predicted"/>
<dbReference type="InterPro" id="IPR050301">
    <property type="entry name" value="NTE"/>
</dbReference>
<evidence type="ECO:0000313" key="6">
    <source>
        <dbReference type="EMBL" id="MDP0396502.1"/>
    </source>
</evidence>
<accession>A0AA90SJV6</accession>
<dbReference type="GO" id="GO:0016787">
    <property type="term" value="F:hydrolase activity"/>
    <property type="evidence" value="ECO:0007669"/>
    <property type="project" value="UniProtKB-UniRule"/>
</dbReference>
<sequence>MSAVITALSRRIAEGSRPGERSDGLRIALSIEGGGSRSAYSAGMAMAVEELGLLPAFDAVYGTSGGGLNAAWLLSGEGSAWLPSWGWDDVLAERVVHPRRVLRGGVVVDTRHLVERVYSAVTPMNFDAILANPITLHPLAVDAATRQAADLAPLITDHASLRSALRATTALPLLAGPPVRLGGREWFDGGLAEKVPFATPLAQGATHLVMLRTVPESAPPRASRGETLILDAYFAARRRFRAAPSGFDAPAARIAEHAVLQIWSPADGPEVGRLSRDGAVISRAVELGRAAAMDVLSAAGPAHRESARMIDRENALRRYRG</sequence>
<evidence type="ECO:0000256" key="3">
    <source>
        <dbReference type="ARBA" id="ARBA00023098"/>
    </source>
</evidence>
<evidence type="ECO:0000256" key="4">
    <source>
        <dbReference type="PROSITE-ProRule" id="PRU01161"/>
    </source>
</evidence>
<comment type="caution">
    <text evidence="4">Lacks conserved residue(s) required for the propagation of feature annotation.</text>
</comment>